<comment type="cofactor">
    <cofactor evidence="1">
        <name>Mg(2+)</name>
        <dbReference type="ChEBI" id="CHEBI:18420"/>
    </cofactor>
</comment>
<evidence type="ECO:0000256" key="2">
    <source>
        <dbReference type="ARBA" id="ARBA00006739"/>
    </source>
</evidence>
<keyword evidence="3 7" id="KW-0328">Glycosyltransferase</keyword>
<organism evidence="7 8">
    <name type="scientific">Candidatus Iainarchaeum sp</name>
    <dbReference type="NCBI Taxonomy" id="3101447"/>
    <lineage>
        <taxon>Archaea</taxon>
        <taxon>Candidatus Iainarchaeota</taxon>
        <taxon>Candidatus Iainarchaeia</taxon>
        <taxon>Candidatus Iainarchaeales</taxon>
        <taxon>Candidatus Iainarchaeaceae</taxon>
        <taxon>Candidatus Iainarchaeum</taxon>
    </lineage>
</organism>
<evidence type="ECO:0000313" key="7">
    <source>
        <dbReference type="EMBL" id="MBT4870978.1"/>
    </source>
</evidence>
<evidence type="ECO:0000256" key="1">
    <source>
        <dbReference type="ARBA" id="ARBA00001946"/>
    </source>
</evidence>
<dbReference type="Proteomes" id="UP000722459">
    <property type="component" value="Unassembled WGS sequence"/>
</dbReference>
<dbReference type="Gene3D" id="3.90.550.10">
    <property type="entry name" value="Spore Coat Polysaccharide Biosynthesis Protein SpsA, Chain A"/>
    <property type="match status" value="1"/>
</dbReference>
<evidence type="ECO:0000256" key="3">
    <source>
        <dbReference type="ARBA" id="ARBA00022676"/>
    </source>
</evidence>
<dbReference type="SUPFAM" id="SSF53448">
    <property type="entry name" value="Nucleotide-diphospho-sugar transferases"/>
    <property type="match status" value="1"/>
</dbReference>
<dbReference type="EC" id="2.4.1.266" evidence="7"/>
<comment type="similarity">
    <text evidence="2">Belongs to the glycosyltransferase 2 family.</text>
</comment>
<evidence type="ECO:0000256" key="4">
    <source>
        <dbReference type="ARBA" id="ARBA00022679"/>
    </source>
</evidence>
<dbReference type="PANTHER" id="PTHR48090:SF10">
    <property type="entry name" value="GLUCOSYL-3-PHOSPHOGLYCERATE SYNTHASE"/>
    <property type="match status" value="1"/>
</dbReference>
<evidence type="ECO:0000259" key="6">
    <source>
        <dbReference type="Pfam" id="PF00535"/>
    </source>
</evidence>
<evidence type="ECO:0000313" key="8">
    <source>
        <dbReference type="Proteomes" id="UP000722459"/>
    </source>
</evidence>
<comment type="caution">
    <text evidence="7">The sequence shown here is derived from an EMBL/GenBank/DDBJ whole genome shotgun (WGS) entry which is preliminary data.</text>
</comment>
<dbReference type="Pfam" id="PF00535">
    <property type="entry name" value="Glycos_transf_2"/>
    <property type="match status" value="1"/>
</dbReference>
<reference evidence="7" key="1">
    <citation type="journal article" date="2021" name="ISME J.">
        <title>Mercury methylation by metabolically versatile and cosmopolitan marine bacteria.</title>
        <authorList>
            <person name="Lin H."/>
            <person name="Ascher D.B."/>
            <person name="Myung Y."/>
            <person name="Lamborg C.H."/>
            <person name="Hallam S.J."/>
            <person name="Gionfriddo C.M."/>
            <person name="Holt K.E."/>
            <person name="Moreau J.W."/>
        </authorList>
    </citation>
    <scope>NUCLEOTIDE SEQUENCE</scope>
    <source>
        <strain evidence="7">SI075_bin30</strain>
    </source>
</reference>
<name>A0A8T5GGW0_9ARCH</name>
<protein>
    <submittedName>
        <fullName evidence="7">Glucosyl-3-phosphoglycerate synthase</fullName>
        <ecNumber evidence="7">2.4.1.266</ecNumber>
    </submittedName>
</protein>
<dbReference type="InterPro" id="IPR029044">
    <property type="entry name" value="Nucleotide-diphossugar_trans"/>
</dbReference>
<evidence type="ECO:0000256" key="5">
    <source>
        <dbReference type="ARBA" id="ARBA00022842"/>
    </source>
</evidence>
<dbReference type="InterPro" id="IPR001173">
    <property type="entry name" value="Glyco_trans_2-like"/>
</dbReference>
<keyword evidence="4 7" id="KW-0808">Transferase</keyword>
<dbReference type="EMBL" id="JABJNZ010000066">
    <property type="protein sequence ID" value="MBT4870978.1"/>
    <property type="molecule type" value="Genomic_DNA"/>
</dbReference>
<keyword evidence="5" id="KW-0460">Magnesium</keyword>
<dbReference type="InterPro" id="IPR050256">
    <property type="entry name" value="Glycosyltransferase_2"/>
</dbReference>
<proteinExistence type="inferred from homology"/>
<dbReference type="PANTHER" id="PTHR48090">
    <property type="entry name" value="UNDECAPRENYL-PHOSPHATE 4-DEOXY-4-FORMAMIDO-L-ARABINOSE TRANSFERASE-RELATED"/>
    <property type="match status" value="1"/>
</dbReference>
<feature type="domain" description="Glycosyltransferase 2-like" evidence="6">
    <location>
        <begin position="35"/>
        <end position="127"/>
    </location>
</feature>
<dbReference type="NCBIfam" id="NF010496">
    <property type="entry name" value="PRK13915.1"/>
    <property type="match status" value="1"/>
</dbReference>
<dbReference type="AlphaFoldDB" id="A0A8T5GGW0"/>
<sequence length="328" mass="37976">MNVDTWFEKNKFKCDSFRDIKNLVKLKKEQKKTISVVIPTLNEEKSVAKVISKVKILQKKKLVDEIIIMDSGSTDRTKEIVKAAGADFYYSKDILKRHKDIKGKGENLWKSLYVANGDIICWIDADIKNIHSRFVYGLVGPLLTKKKLKFTKAFYKRPLKVGEKFAPLGGGRVTELTIRPLFNMYFPLLSGFIQPLSGEYAGKRDLLERIPFFTGYGVETAMLIDIQKKFGLEVCAQVDLKKKIHRNQSLINLSRMSFGILGVFAKRANALGKLILMGKTRKRYRLIEFEDGQYKLKQFNINDKQRPPMITINEYRKKFKKDPKWLYS</sequence>
<gene>
    <name evidence="7" type="ORF">HON47_05375</name>
</gene>
<dbReference type="GO" id="GO:0016757">
    <property type="term" value="F:glycosyltransferase activity"/>
    <property type="evidence" value="ECO:0007669"/>
    <property type="project" value="UniProtKB-KW"/>
</dbReference>
<accession>A0A8T5GGW0</accession>